<keyword evidence="6" id="KW-0802">TPR repeat</keyword>
<dbReference type="InterPro" id="IPR011990">
    <property type="entry name" value="TPR-like_helical_dom_sf"/>
</dbReference>
<dbReference type="SMART" id="SM00028">
    <property type="entry name" value="TPR"/>
    <property type="match status" value="3"/>
</dbReference>
<dbReference type="SUPFAM" id="SSF48452">
    <property type="entry name" value="TPR-like"/>
    <property type="match status" value="1"/>
</dbReference>
<dbReference type="Gene3D" id="3.10.20.90">
    <property type="entry name" value="Phosphatidylinositol 3-kinase Catalytic Subunit, Chain A, domain 1"/>
    <property type="match status" value="1"/>
</dbReference>
<accession>A0A2P8AE79</accession>
<feature type="compositionally biased region" description="Polar residues" evidence="7">
    <location>
        <begin position="299"/>
        <end position="318"/>
    </location>
</feature>
<dbReference type="Gene3D" id="1.25.40.10">
    <property type="entry name" value="Tetratricopeptide repeat domain"/>
    <property type="match status" value="1"/>
</dbReference>
<dbReference type="SUPFAM" id="SSF54277">
    <property type="entry name" value="CAD &amp; PB1 domains"/>
    <property type="match status" value="1"/>
</dbReference>
<evidence type="ECO:0000256" key="3">
    <source>
        <dbReference type="ARBA" id="ARBA00022443"/>
    </source>
</evidence>
<dbReference type="PANTHER" id="PTHR15175">
    <property type="entry name" value="NEUTROPHIL CYTOSOLIC FACTOR 2, NEUTROPHIL NADPH OXIDASE FACTOR 2"/>
    <property type="match status" value="1"/>
</dbReference>
<comment type="similarity">
    <text evidence="2">Belongs to the NCF2/NOXA1 family.</text>
</comment>
<dbReference type="OrthoDB" id="9450131at2759"/>
<feature type="compositionally biased region" description="Polar residues" evidence="7">
    <location>
        <begin position="371"/>
        <end position="389"/>
    </location>
</feature>
<dbReference type="FunFam" id="1.25.40.10:FF:000017">
    <property type="entry name" value="NADPH oxidase regulator NoxR"/>
    <property type="match status" value="1"/>
</dbReference>
<feature type="compositionally biased region" description="Basic and acidic residues" evidence="7">
    <location>
        <begin position="559"/>
        <end position="600"/>
    </location>
</feature>
<feature type="region of interest" description="Disordered" evidence="7">
    <location>
        <begin position="242"/>
        <end position="612"/>
    </location>
</feature>
<feature type="compositionally biased region" description="Gly residues" evidence="7">
    <location>
        <begin position="535"/>
        <end position="544"/>
    </location>
</feature>
<dbReference type="AlphaFoldDB" id="A0A2P8AE79"/>
<gene>
    <name evidence="9" type="ORF">B9Z65_6792</name>
</gene>
<dbReference type="Proteomes" id="UP000243723">
    <property type="component" value="Unassembled WGS sequence"/>
</dbReference>
<keyword evidence="3" id="KW-0728">SH3 domain</keyword>
<evidence type="ECO:0000256" key="5">
    <source>
        <dbReference type="ARBA" id="ARBA00022737"/>
    </source>
</evidence>
<evidence type="ECO:0000313" key="10">
    <source>
        <dbReference type="Proteomes" id="UP000243723"/>
    </source>
</evidence>
<feature type="compositionally biased region" description="Polar residues" evidence="7">
    <location>
        <begin position="329"/>
        <end position="350"/>
    </location>
</feature>
<dbReference type="InterPro" id="IPR053793">
    <property type="entry name" value="PB1-like"/>
</dbReference>
<dbReference type="PROSITE" id="PS51745">
    <property type="entry name" value="PB1"/>
    <property type="match status" value="1"/>
</dbReference>
<comment type="caution">
    <text evidence="9">The sequence shown here is derived from an EMBL/GenBank/DDBJ whole genome shotgun (WGS) entry which is preliminary data.</text>
</comment>
<dbReference type="InterPro" id="IPR019734">
    <property type="entry name" value="TPR_rpt"/>
</dbReference>
<dbReference type="GO" id="GO:0005737">
    <property type="term" value="C:cytoplasm"/>
    <property type="evidence" value="ECO:0007669"/>
    <property type="project" value="UniProtKB-SubCell"/>
</dbReference>
<keyword evidence="10" id="KW-1185">Reference proteome</keyword>
<feature type="compositionally biased region" description="Basic and acidic residues" evidence="7">
    <location>
        <begin position="496"/>
        <end position="509"/>
    </location>
</feature>
<evidence type="ECO:0000256" key="1">
    <source>
        <dbReference type="ARBA" id="ARBA00004496"/>
    </source>
</evidence>
<sequence length="720" mass="79832">MSLRQEIETWVSALKHYDEQEYDAALYAFEQIADTSKILFNCGIIHATLGEHGRAVDCYSRSTQLDQYLAIAYFQQGVSNFLMGDFEEALANFNDTLLYLRGNRYIDYSQLGLKFKLHSCEALFNRGLCYYYLQQREAAMSDLLFASQEKAVPDHNVIDEAIKERAEGYTVFSIPVGIVYRPNEAKVKNLRTKDYLGRARLIAQQQNNRHERRQLSAQDLSSSLAFEGDGSYAAMHLVKPGLSSRNRQQSEPPLHRAVFPPTPPPEMDRPLSLEETRKAPSQPHSDLPLRPTHQRRSSEIATTSPNQSTTSLRRTPNKPTKLDLGIAAFSQSPAEHQSPPHFSNATSTRRPTAVPRSASERPSNRRPAPSNIDTSFSFASQTQVQTQAQRSRDRLSLLDPPRQGQRAESDDPASSPEPLAPVAYRGHRRSLSGGTVTGSWSDLGSVRGSVRGRRSGTGAVRDRIDEGDETAGESSDGAKGGFEREGDGRGGQCRDSGMESYRDVRDSARDSGTSSQENETPTSEASSAGVEGFEMVGGGWGGVGPVKTPPLPRRNPSRKRADSVELLREVRREGSRVREGSRAREGSRFREGSRVREGRRQGSRSRVMREVVEDERPPEVKRVRVKLHAESDTRFLMIGPETGFGEMLEMAKGKLGISGECKVKMRDEEGDFVTVGDGEDWEMCLDGVRRAALAEWEGALHEGVGDVGELGKLDLWVSAL</sequence>
<proteinExistence type="inferred from homology"/>
<evidence type="ECO:0000256" key="6">
    <source>
        <dbReference type="ARBA" id="ARBA00022803"/>
    </source>
</evidence>
<evidence type="ECO:0000256" key="2">
    <source>
        <dbReference type="ARBA" id="ARBA00008051"/>
    </source>
</evidence>
<dbReference type="InterPro" id="IPR051864">
    <property type="entry name" value="NCF2_NOXA1"/>
</dbReference>
<name>A0A2P8AE79_9PEZI</name>
<organism evidence="9 10">
    <name type="scientific">Elsinoe australis</name>
    <dbReference type="NCBI Taxonomy" id="40998"/>
    <lineage>
        <taxon>Eukaryota</taxon>
        <taxon>Fungi</taxon>
        <taxon>Dikarya</taxon>
        <taxon>Ascomycota</taxon>
        <taxon>Pezizomycotina</taxon>
        <taxon>Dothideomycetes</taxon>
        <taxon>Dothideomycetidae</taxon>
        <taxon>Myriangiales</taxon>
        <taxon>Elsinoaceae</taxon>
        <taxon>Elsinoe</taxon>
    </lineage>
</organism>
<keyword evidence="5" id="KW-0677">Repeat</keyword>
<feature type="compositionally biased region" description="Polar residues" evidence="7">
    <location>
        <begin position="510"/>
        <end position="526"/>
    </location>
</feature>
<dbReference type="STRING" id="40998.A0A2P8AE79"/>
<keyword evidence="4" id="KW-0963">Cytoplasm</keyword>
<feature type="domain" description="PB1" evidence="8">
    <location>
        <begin position="620"/>
        <end position="703"/>
    </location>
</feature>
<reference evidence="9 10" key="1">
    <citation type="submission" date="2017-05" db="EMBL/GenBank/DDBJ databases">
        <title>Draft genome sequence of Elsinoe australis.</title>
        <authorList>
            <person name="Cheng Q."/>
        </authorList>
    </citation>
    <scope>NUCLEOTIDE SEQUENCE [LARGE SCALE GENOMIC DNA]</scope>
    <source>
        <strain evidence="9 10">NL1</strain>
    </source>
</reference>
<protein>
    <submittedName>
        <fullName evidence="9">Neutrophil cytosol factor 2</fullName>
    </submittedName>
</protein>
<evidence type="ECO:0000313" key="9">
    <source>
        <dbReference type="EMBL" id="PSK58777.1"/>
    </source>
</evidence>
<dbReference type="EMBL" id="NHZQ01000016">
    <property type="protein sequence ID" value="PSK58777.1"/>
    <property type="molecule type" value="Genomic_DNA"/>
</dbReference>
<evidence type="ECO:0000256" key="7">
    <source>
        <dbReference type="SAM" id="MobiDB-lite"/>
    </source>
</evidence>
<feature type="compositionally biased region" description="Polar residues" evidence="7">
    <location>
        <begin position="432"/>
        <end position="442"/>
    </location>
</feature>
<evidence type="ECO:0000256" key="4">
    <source>
        <dbReference type="ARBA" id="ARBA00022490"/>
    </source>
</evidence>
<dbReference type="PANTHER" id="PTHR15175:SF0">
    <property type="entry name" value="SH3 DOMAIN-CONTAINING PROTEIN C23A1.17"/>
    <property type="match status" value="1"/>
</dbReference>
<comment type="subcellular location">
    <subcellularLocation>
        <location evidence="1">Cytoplasm</location>
    </subcellularLocation>
</comment>
<evidence type="ECO:0000259" key="8">
    <source>
        <dbReference type="PROSITE" id="PS51745"/>
    </source>
</evidence>
<feature type="compositionally biased region" description="Basic and acidic residues" evidence="7">
    <location>
        <begin position="266"/>
        <end position="278"/>
    </location>
</feature>